<protein>
    <submittedName>
        <fullName evidence="1">Uncharacterized protein</fullName>
    </submittedName>
</protein>
<name>A0A1Q1FRG2_ENTFL</name>
<dbReference type="Proteomes" id="UP000244140">
    <property type="component" value="Unassembled WGS sequence"/>
</dbReference>
<proteinExistence type="predicted"/>
<comment type="caution">
    <text evidence="1">The sequence shown here is derived from an EMBL/GenBank/DDBJ whole genome shotgun (WGS) entry which is preliminary data.</text>
</comment>
<dbReference type="RefSeq" id="WP_002358252.1">
    <property type="nucleotide sequence ID" value="NZ_CAXOHL010000166.1"/>
</dbReference>
<organism evidence="1 2">
    <name type="scientific">Enterococcus faecalis</name>
    <name type="common">Streptococcus faecalis</name>
    <dbReference type="NCBI Taxonomy" id="1351"/>
    <lineage>
        <taxon>Bacteria</taxon>
        <taxon>Bacillati</taxon>
        <taxon>Bacillota</taxon>
        <taxon>Bacilli</taxon>
        <taxon>Lactobacillales</taxon>
        <taxon>Enterococcaceae</taxon>
        <taxon>Enterococcus</taxon>
    </lineage>
</organism>
<sequence>MTIDNLKEKDNMENKMENTNDRRANYKDSVKKRLTELEIGLRIQDKQIVKNYKMKKAKAKRRD</sequence>
<dbReference type="EMBL" id="PZZH01000003">
    <property type="protein sequence ID" value="PTN72668.1"/>
    <property type="molecule type" value="Genomic_DNA"/>
</dbReference>
<evidence type="ECO:0000313" key="2">
    <source>
        <dbReference type="Proteomes" id="UP000244140"/>
    </source>
</evidence>
<evidence type="ECO:0000313" key="1">
    <source>
        <dbReference type="EMBL" id="PTN72668.1"/>
    </source>
</evidence>
<accession>A0A1Q1FRG2</accession>
<dbReference type="AlphaFoldDB" id="A0A1Q1FRG2"/>
<gene>
    <name evidence="1" type="ORF">DAI13_17055</name>
</gene>
<reference evidence="1 2" key="1">
    <citation type="submission" date="2018-04" db="EMBL/GenBank/DDBJ databases">
        <authorList>
            <person name="Van Tyne D."/>
        </authorList>
    </citation>
    <scope>NUCLEOTIDE SEQUENCE [LARGE SCALE GENOMIC DNA]</scope>
    <source>
        <strain evidence="1 2">B2535</strain>
    </source>
</reference>